<dbReference type="GO" id="GO:0016887">
    <property type="term" value="F:ATP hydrolysis activity"/>
    <property type="evidence" value="ECO:0007669"/>
    <property type="project" value="InterPro"/>
</dbReference>
<proteinExistence type="predicted"/>
<dbReference type="SUPFAM" id="SSF52540">
    <property type="entry name" value="P-loop containing nucleoside triphosphate hydrolases"/>
    <property type="match status" value="1"/>
</dbReference>
<keyword evidence="3" id="KW-0547">Nucleotide-binding</keyword>
<dbReference type="InterPro" id="IPR027417">
    <property type="entry name" value="P-loop_NTPase"/>
</dbReference>
<evidence type="ECO:0000313" key="4">
    <source>
        <dbReference type="Proteomes" id="UP000289996"/>
    </source>
</evidence>
<evidence type="ECO:0000259" key="2">
    <source>
        <dbReference type="PROSITE" id="PS50893"/>
    </source>
</evidence>
<dbReference type="PROSITE" id="PS50893">
    <property type="entry name" value="ABC_TRANSPORTER_2"/>
    <property type="match status" value="1"/>
</dbReference>
<dbReference type="EMBL" id="UYIG01000001">
    <property type="protein sequence ID" value="VDG27057.1"/>
    <property type="molecule type" value="Genomic_DNA"/>
</dbReference>
<dbReference type="InterPro" id="IPR003439">
    <property type="entry name" value="ABC_transporter-like_ATP-bd"/>
</dbReference>
<feature type="domain" description="ABC transporter" evidence="2">
    <location>
        <begin position="4"/>
        <end position="227"/>
    </location>
</feature>
<keyword evidence="3" id="KW-0067">ATP-binding</keyword>
<protein>
    <submittedName>
        <fullName evidence="3">Iron ABC transporter ATP-binding protein [Lactobacillus paraplantarum]</fullName>
    </submittedName>
</protein>
<dbReference type="Gene3D" id="3.40.50.300">
    <property type="entry name" value="P-loop containing nucleotide triphosphate hydrolases"/>
    <property type="match status" value="1"/>
</dbReference>
<name>A0A660DYM1_9LACO</name>
<dbReference type="InterPro" id="IPR050093">
    <property type="entry name" value="ABC_SmlMolc_Importer"/>
</dbReference>
<dbReference type="RefSeq" id="WP_165449993.1">
    <property type="nucleotide sequence ID" value="NZ_UYIG01000001.1"/>
</dbReference>
<evidence type="ECO:0000313" key="3">
    <source>
        <dbReference type="EMBL" id="VDG27057.1"/>
    </source>
</evidence>
<keyword evidence="1" id="KW-0813">Transport</keyword>
<dbReference type="Proteomes" id="UP000289996">
    <property type="component" value="Unassembled WGS sequence"/>
</dbReference>
<dbReference type="PANTHER" id="PTHR42781">
    <property type="entry name" value="SPERMIDINE/PUTRESCINE IMPORT ATP-BINDING PROTEIN POTA"/>
    <property type="match status" value="1"/>
</dbReference>
<organism evidence="3 4">
    <name type="scientific">Lactiplantibacillus mudanjiangensis</name>
    <dbReference type="NCBI Taxonomy" id="1296538"/>
    <lineage>
        <taxon>Bacteria</taxon>
        <taxon>Bacillati</taxon>
        <taxon>Bacillota</taxon>
        <taxon>Bacilli</taxon>
        <taxon>Lactobacillales</taxon>
        <taxon>Lactobacillaceae</taxon>
        <taxon>Lactiplantibacillus</taxon>
    </lineage>
</organism>
<dbReference type="PANTHER" id="PTHR42781:SF4">
    <property type="entry name" value="SPERMIDINE_PUTRESCINE IMPORT ATP-BINDING PROTEIN POTA"/>
    <property type="match status" value="1"/>
</dbReference>
<dbReference type="AlphaFoldDB" id="A0A660DYM1"/>
<gene>
    <name evidence="3" type="ORF">MUDAN_MDHGFNIF_00423</name>
</gene>
<reference evidence="3 4" key="1">
    <citation type="submission" date="2018-11" db="EMBL/GenBank/DDBJ databases">
        <authorList>
            <person name="Wuyts S."/>
        </authorList>
    </citation>
    <scope>NUCLEOTIDE SEQUENCE [LARGE SCALE GENOMIC DNA]</scope>
    <source>
        <strain evidence="3">Lactobacillus mudanjiangensis AMBF249</strain>
    </source>
</reference>
<sequence length="228" mass="25316">MPTITLKHVQKTYLNQPILSDLDLTLPRHQITTITGKGATTLLGLITGSQRPDAGQIWFDDRLVFSHATPHLNHSPAQRQIAQCGDFAFWPHLTLRENIAFPLRHQLSEPLLTQRITRALAQVDLLDDQNRYPGSLSAHQKQALALARSLSQQPAVLIFNDSWQLGHTLLANSLRQQLATLARQLALTTIIVTDDQVAATQLADYVVQLKHGRIQQAGTAKKLVLTAN</sequence>
<dbReference type="GO" id="GO:0005524">
    <property type="term" value="F:ATP binding"/>
    <property type="evidence" value="ECO:0007669"/>
    <property type="project" value="UniProtKB-KW"/>
</dbReference>
<dbReference type="Pfam" id="PF00005">
    <property type="entry name" value="ABC_tran"/>
    <property type="match status" value="1"/>
</dbReference>
<evidence type="ECO:0000256" key="1">
    <source>
        <dbReference type="ARBA" id="ARBA00022448"/>
    </source>
</evidence>
<accession>A0A660DYM1</accession>
<keyword evidence="4" id="KW-1185">Reference proteome</keyword>